<reference evidence="2 3" key="1">
    <citation type="submission" date="2006-12" db="EMBL/GenBank/DDBJ databases">
        <title>Genomic analysis of Burkholderia ambifaria phage BcepF1, a member of the Bcep781- like phage supergroup.</title>
        <authorList>
            <person name="Summer E.J."/>
            <person name="Robinson S."/>
            <person name="Haines C."/>
            <person name="Adams B."/>
            <person name="Daggett M."/>
            <person name="Landua J."/>
            <person name="Swanson S."/>
            <person name="Vorndam W."/>
            <person name="Morrison W."/>
            <person name="Nail K."/>
            <person name="Gonzalez C."/>
            <person name="Young R."/>
        </authorList>
    </citation>
    <scope>NUCLEOTIDE SEQUENCE [LARGE SCALE GENOMIC DNA]</scope>
</reference>
<dbReference type="RefSeq" id="YP_001039759.1">
    <property type="nucleotide sequence ID" value="NC_009015.1"/>
</dbReference>
<protein>
    <submittedName>
        <fullName evidence="2">Uncharacterized protein</fullName>
    </submittedName>
</protein>
<gene>
    <name evidence="2" type="ORF">BcepF1.075</name>
</gene>
<dbReference type="InterPro" id="IPR023214">
    <property type="entry name" value="HAD_sf"/>
</dbReference>
<evidence type="ECO:0000313" key="3">
    <source>
        <dbReference type="Proteomes" id="UP000001793"/>
    </source>
</evidence>
<sequence>MSNENAKVVFEVDGGLSDNRWRQYARNNPDLYDELACNDEPNPDVVAELHRVRKEGYGIVIASERNALNREPLVNWLIRNCDLRPGEYTLVDDAKYDAAEHFECVVAIYTPSEASCELHYSKTDIPTPRLFLIDKGRVVDYSEKRRALENEAKRLKLFPQDIAIDAKGEIIVNAPKVSMKAIVPAPDDLNAVFDAADDLGSSEDDPVHHQEGDPEEGYTESPEENGPSTASPVFSSPVANKVIVLYVTEDGNSELGQQITFAVRNLVKEGFPIAVIAHAGRERSIDVHERIRKFFPEIQQGQALIAFREDGIPYDSHVAKSLIDLNTMTGNNGASIVAYFSNVEHTAAMCDGFVGAGIAATTPAEVESMAQTLKLIAQHSRGEFGAGQAELSGGRTNYYLIRVENPQREEQPAYTAECEDIIEALNMTFDEGCEFKALWRTAAARLGNRKQGHTALYDAQKRVHYATRSLKQEERKKDLLES</sequence>
<feature type="region of interest" description="Disordered" evidence="1">
    <location>
        <begin position="197"/>
        <end position="234"/>
    </location>
</feature>
<name>A1YZX9_9CAUD</name>
<dbReference type="GeneID" id="4818237"/>
<accession>A1YZX9</accession>
<dbReference type="Gene3D" id="3.40.50.1000">
    <property type="entry name" value="HAD superfamily/HAD-like"/>
    <property type="match status" value="1"/>
</dbReference>
<organism evidence="2 3">
    <name type="scientific">Burkholderia phage BcepF1</name>
    <dbReference type="NCBI Taxonomy" id="2886897"/>
    <lineage>
        <taxon>Viruses</taxon>
        <taxon>Duplodnaviria</taxon>
        <taxon>Heunggongvirae</taxon>
        <taxon>Uroviricota</taxon>
        <taxon>Caudoviricetes</taxon>
        <taxon>Lindbergviridae</taxon>
        <taxon>Bcepfunavirus</taxon>
        <taxon>Bcepfunavirus bcepF1</taxon>
    </lineage>
</organism>
<proteinExistence type="predicted"/>
<dbReference type="OrthoDB" id="10070at10239"/>
<evidence type="ECO:0000313" key="2">
    <source>
        <dbReference type="EMBL" id="ABL96806.1"/>
    </source>
</evidence>
<feature type="compositionally biased region" description="Acidic residues" evidence="1">
    <location>
        <begin position="213"/>
        <end position="223"/>
    </location>
</feature>
<keyword evidence="3" id="KW-1185">Reference proteome</keyword>
<dbReference type="Proteomes" id="UP000001793">
    <property type="component" value="Segment"/>
</dbReference>
<dbReference type="KEGG" id="vg:4818237"/>
<dbReference type="EMBL" id="EF153632">
    <property type="protein sequence ID" value="ABL96806.1"/>
    <property type="molecule type" value="Genomic_DNA"/>
</dbReference>
<evidence type="ECO:0000256" key="1">
    <source>
        <dbReference type="SAM" id="MobiDB-lite"/>
    </source>
</evidence>